<name>A0ACC0L6U7_RHOML</name>
<proteinExistence type="predicted"/>
<accession>A0ACC0L6U7</accession>
<evidence type="ECO:0000313" key="1">
    <source>
        <dbReference type="EMBL" id="KAI8524236.1"/>
    </source>
</evidence>
<keyword evidence="2" id="KW-1185">Reference proteome</keyword>
<reference evidence="1" key="1">
    <citation type="submission" date="2022-02" db="EMBL/GenBank/DDBJ databases">
        <title>Plant Genome Project.</title>
        <authorList>
            <person name="Zhang R.-G."/>
        </authorList>
    </citation>
    <scope>NUCLEOTIDE SEQUENCE</scope>
    <source>
        <strain evidence="1">AT1</strain>
    </source>
</reference>
<sequence>MALSGMRGLSVFISDIRNCQNKEQERLRVDKELGNIRTRFKNEKGLTPYEKKKYVWKMLYIYMLGYDVDFGHMEAVSLISAPKYPEKQVGYIVTSSLLNENHDFLRLAINTVRNDIIGRNETFQCLALTMVGNIGGREFAESLSPDVQKLLISSSCRPLVRKKAALCLLRLFRKNPDVVNVDGWSDRMSQLLDERDVGVLTSSMSLLVALVANNHDAYWSCLPKCVKVLERMARNQDIPQEYTYYGIPSPWLQVKTMRVIQYFPTIEDPSTRRALFEVLQRILMGTDVVKNVNKNNASHAVLFEALALVMHLDAEKEMMSQCVALLGKFVAVREPNIRYLGLENMTRMLMVTDVQDIIKRHQAQIITSLKDPDISIRRRALDLLYGMCDVSNAKDIVEELLQYLSSADFAMREELSLKAAILAEKFAPDLSWQVESHLMHTKSFNVGWFNCVNNRYVDVILQLIDKAGDFVSDDIWFRVVQFVTNNEDLQPYAAVKAREYIDKPAIHETMVKVLSVFGHWRLWKQVSAYILGEYSHLLARRPGCSPKEIFSIIHEKLPTVSTSTIPILLSTYAKILMHTQPSDPELQNQIWTIFHKYESSIDAEIQQRAVEYFALSRKGAALMDIMAEMPKFPERQSALIKKAEDTEADTAEHSATKLRAQQQNSNALVVTDQRPTNGTPPVSQLGLVKVPSMSNVDHSSGDQGATQANGILTIVDPQPPEPSADLLGDLLSPLAIEGPPGATAQADYNLAPGAKGVSNAEEALAIAPVGQQTNTVQPIGDIAERFNALCLKDSGVLYEDPYIQIGIKAEWRAHHGRLVLFLGNKNTAPLVSVQALILSPSHLKMELSLVPETIPPRAQVQCPLEVINLRPSREAAVLDFSYKFGTQMIDVKLRLPAVLNKFFQAITVSAEEFFPQWRSLSGPPLKLQEVVRGVRPISLVEMANLFNSFRLIVCPGLDPNANNLVASTTFYSESTRAMLCLIRVETDPADRTQLRMTVASGDPTLSYEFKEFVKEQLVSIPTISGAPSPAPPQTQPTIASTSLSDPGAMLAGLLH</sequence>
<organism evidence="1 2">
    <name type="scientific">Rhododendron molle</name>
    <name type="common">Chinese azalea</name>
    <name type="synonym">Azalea mollis</name>
    <dbReference type="NCBI Taxonomy" id="49168"/>
    <lineage>
        <taxon>Eukaryota</taxon>
        <taxon>Viridiplantae</taxon>
        <taxon>Streptophyta</taxon>
        <taxon>Embryophyta</taxon>
        <taxon>Tracheophyta</taxon>
        <taxon>Spermatophyta</taxon>
        <taxon>Magnoliopsida</taxon>
        <taxon>eudicotyledons</taxon>
        <taxon>Gunneridae</taxon>
        <taxon>Pentapetalae</taxon>
        <taxon>asterids</taxon>
        <taxon>Ericales</taxon>
        <taxon>Ericaceae</taxon>
        <taxon>Ericoideae</taxon>
        <taxon>Rhodoreae</taxon>
        <taxon>Rhododendron</taxon>
    </lineage>
</organism>
<evidence type="ECO:0000313" key="2">
    <source>
        <dbReference type="Proteomes" id="UP001062846"/>
    </source>
</evidence>
<gene>
    <name evidence="1" type="ORF">RHMOL_Rhmol13G0134900</name>
</gene>
<comment type="caution">
    <text evidence="1">The sequence shown here is derived from an EMBL/GenBank/DDBJ whole genome shotgun (WGS) entry which is preliminary data.</text>
</comment>
<protein>
    <submittedName>
        <fullName evidence="1">Uncharacterized protein</fullName>
    </submittedName>
</protein>
<dbReference type="Proteomes" id="UP001062846">
    <property type="component" value="Chromosome 13"/>
</dbReference>
<dbReference type="EMBL" id="CM046400">
    <property type="protein sequence ID" value="KAI8524236.1"/>
    <property type="molecule type" value="Genomic_DNA"/>
</dbReference>